<evidence type="ECO:0000313" key="7">
    <source>
        <dbReference type="Proteomes" id="UP000295681"/>
    </source>
</evidence>
<dbReference type="RefSeq" id="WP_253953486.1">
    <property type="nucleotide sequence ID" value="NZ_JAGYGP010000007.1"/>
</dbReference>
<dbReference type="PANTHER" id="PTHR33375">
    <property type="entry name" value="CHROMOSOME-PARTITIONING PROTEIN PARB-RELATED"/>
    <property type="match status" value="1"/>
</dbReference>
<accession>A0A4R5N984</accession>
<comment type="similarity">
    <text evidence="2">Belongs to the ParB family.</text>
</comment>
<dbReference type="Pfam" id="PF17762">
    <property type="entry name" value="HTH_ParB"/>
    <property type="match status" value="1"/>
</dbReference>
<dbReference type="Pfam" id="PF23552">
    <property type="entry name" value="ParB_C"/>
    <property type="match status" value="1"/>
</dbReference>
<dbReference type="Pfam" id="PF02195">
    <property type="entry name" value="ParB_N"/>
    <property type="match status" value="1"/>
</dbReference>
<protein>
    <recommendedName>
        <fullName evidence="5">ParB-like N-terminal domain-containing protein</fullName>
    </recommendedName>
</protein>
<dbReference type="InterPro" id="IPR050336">
    <property type="entry name" value="Chromosome_partition/occlusion"/>
</dbReference>
<dbReference type="Gene3D" id="3.90.1530.30">
    <property type="match status" value="1"/>
</dbReference>
<evidence type="ECO:0000256" key="2">
    <source>
        <dbReference type="ARBA" id="ARBA00006295"/>
    </source>
</evidence>
<dbReference type="GO" id="GO:0003677">
    <property type="term" value="F:DNA binding"/>
    <property type="evidence" value="ECO:0007669"/>
    <property type="project" value="UniProtKB-KW"/>
</dbReference>
<dbReference type="Gene3D" id="1.10.10.2830">
    <property type="match status" value="1"/>
</dbReference>
<dbReference type="SUPFAM" id="SSF109709">
    <property type="entry name" value="KorB DNA-binding domain-like"/>
    <property type="match status" value="1"/>
</dbReference>
<feature type="domain" description="ParB-like N-terminal" evidence="5">
    <location>
        <begin position="40"/>
        <end position="129"/>
    </location>
</feature>
<dbReference type="GO" id="GO:0045881">
    <property type="term" value="P:positive regulation of sporulation resulting in formation of a cellular spore"/>
    <property type="evidence" value="ECO:0007669"/>
    <property type="project" value="TreeGrafter"/>
</dbReference>
<dbReference type="NCBIfam" id="TIGR00180">
    <property type="entry name" value="parB_part"/>
    <property type="match status" value="1"/>
</dbReference>
<dbReference type="InterPro" id="IPR036086">
    <property type="entry name" value="ParB/Sulfiredoxin_sf"/>
</dbReference>
<sequence>MAINNKKSGLGKGMGSLFNKNMKAVVEHKDDATANNENVVLLDLKVIRPNPFQPRQRFDQDKLEDLARSIKQSGVLSPIVVRQNGQEYEIIAGERRVRASRLAEQENIPAIVRSLEDADMMEMAIIENLQRDDLDAIEEAQAFQALMTQLNYTQAQVAEKIGKDRSAVANAVRLLKLPVLVQDFVQEGQLTMGHARALLGLKKKSQIEPAANEIIKRGFNVRQVEAMVNQLNTEPKTVTSKVPSPFTVALTSELEEKFGTKVKIDAHNNGKGKIEIAYMSHDDLNRILDVLNIDIN</sequence>
<dbReference type="GO" id="GO:0005694">
    <property type="term" value="C:chromosome"/>
    <property type="evidence" value="ECO:0007669"/>
    <property type="project" value="TreeGrafter"/>
</dbReference>
<gene>
    <name evidence="6" type="ORF">C5L23_000118</name>
</gene>
<dbReference type="EMBL" id="PUFI01000013">
    <property type="protein sequence ID" value="TDG68516.1"/>
    <property type="molecule type" value="Genomic_DNA"/>
</dbReference>
<reference evidence="6 7" key="1">
    <citation type="journal article" date="2019" name="Appl. Microbiol. Biotechnol.">
        <title>Uncovering carbohydrate metabolism through a genotype-phenotype association study of 56 lactic acid bacteria genomes.</title>
        <authorList>
            <person name="Buron-Moles G."/>
            <person name="Chailyan A."/>
            <person name="Dolejs I."/>
            <person name="Forster J."/>
            <person name="Miks M.H."/>
        </authorList>
    </citation>
    <scope>NUCLEOTIDE SEQUENCE [LARGE SCALE GENOMIC DNA]</scope>
    <source>
        <strain evidence="6 7">ATCC 700006</strain>
    </source>
</reference>
<evidence type="ECO:0000256" key="4">
    <source>
        <dbReference type="ARBA" id="ARBA00023125"/>
    </source>
</evidence>
<dbReference type="InterPro" id="IPR041468">
    <property type="entry name" value="HTH_ParB/Spo0J"/>
</dbReference>
<evidence type="ECO:0000256" key="1">
    <source>
        <dbReference type="ARBA" id="ARBA00004453"/>
    </source>
</evidence>
<organism evidence="6 7">
    <name type="scientific">Leuconostoc fallax</name>
    <dbReference type="NCBI Taxonomy" id="1251"/>
    <lineage>
        <taxon>Bacteria</taxon>
        <taxon>Bacillati</taxon>
        <taxon>Bacillota</taxon>
        <taxon>Bacilli</taxon>
        <taxon>Lactobacillales</taxon>
        <taxon>Lactobacillaceae</taxon>
        <taxon>Leuconostoc</taxon>
    </lineage>
</organism>
<keyword evidence="7" id="KW-1185">Reference proteome</keyword>
<dbReference type="Proteomes" id="UP000295681">
    <property type="component" value="Unassembled WGS sequence"/>
</dbReference>
<dbReference type="GO" id="GO:0007059">
    <property type="term" value="P:chromosome segregation"/>
    <property type="evidence" value="ECO:0007669"/>
    <property type="project" value="UniProtKB-KW"/>
</dbReference>
<keyword evidence="4" id="KW-0238">DNA-binding</keyword>
<dbReference type="GO" id="GO:0009295">
    <property type="term" value="C:nucleoid"/>
    <property type="evidence" value="ECO:0007669"/>
    <property type="project" value="UniProtKB-SubCell"/>
</dbReference>
<comment type="caution">
    <text evidence="6">The sequence shown here is derived from an EMBL/GenBank/DDBJ whole genome shotgun (WGS) entry which is preliminary data.</text>
</comment>
<comment type="subcellular location">
    <subcellularLocation>
        <location evidence="1">Cytoplasm</location>
        <location evidence="1">Nucleoid</location>
    </subcellularLocation>
</comment>
<dbReference type="CDD" id="cd16393">
    <property type="entry name" value="SPO0J_N"/>
    <property type="match status" value="1"/>
</dbReference>
<dbReference type="AlphaFoldDB" id="A0A4R5N984"/>
<dbReference type="PANTHER" id="PTHR33375:SF1">
    <property type="entry name" value="CHROMOSOME-PARTITIONING PROTEIN PARB-RELATED"/>
    <property type="match status" value="1"/>
</dbReference>
<dbReference type="InterPro" id="IPR003115">
    <property type="entry name" value="ParB_N"/>
</dbReference>
<evidence type="ECO:0000313" key="6">
    <source>
        <dbReference type="EMBL" id="TDG68516.1"/>
    </source>
</evidence>
<dbReference type="STRING" id="907931.GCA_000165675_01720"/>
<dbReference type="InterPro" id="IPR004437">
    <property type="entry name" value="ParB/RepB/Spo0J"/>
</dbReference>
<dbReference type="SUPFAM" id="SSF110849">
    <property type="entry name" value="ParB/Sulfiredoxin"/>
    <property type="match status" value="1"/>
</dbReference>
<dbReference type="SMART" id="SM00470">
    <property type="entry name" value="ParB"/>
    <property type="match status" value="1"/>
</dbReference>
<proteinExistence type="inferred from homology"/>
<evidence type="ECO:0000259" key="5">
    <source>
        <dbReference type="SMART" id="SM00470"/>
    </source>
</evidence>
<name>A0A4R5N984_9LACO</name>
<evidence type="ECO:0000256" key="3">
    <source>
        <dbReference type="ARBA" id="ARBA00022829"/>
    </source>
</evidence>
<keyword evidence="3" id="KW-0159">Chromosome partition</keyword>
<dbReference type="FunFam" id="1.10.10.2830:FF:000001">
    <property type="entry name" value="Chromosome partitioning protein ParB"/>
    <property type="match status" value="1"/>
</dbReference>
<dbReference type="InterPro" id="IPR057240">
    <property type="entry name" value="ParB_dimer_C"/>
</dbReference>
<dbReference type="FunFam" id="3.90.1530.30:FF:000001">
    <property type="entry name" value="Chromosome partitioning protein ParB"/>
    <property type="match status" value="1"/>
</dbReference>